<proteinExistence type="predicted"/>
<dbReference type="AlphaFoldDB" id="A0A4R8GXM1"/>
<evidence type="ECO:0000313" key="3">
    <source>
        <dbReference type="Proteomes" id="UP000295832"/>
    </source>
</evidence>
<sequence>MNQKSFEEIIRLNKMIDNVAQEYWLKSVLYTPQWWLLIFMLLIPFFVLWKLIDRNRLQEVLLYVSLMSLISIILDWIGLQMILWAYPYQLFPATHPLLNPFNLSFLPITYSLVYQYFYRWKQFLIALIISSFIASFVLEPLFTKVGIYVLINWKYYYSFPIYIGIGIGMKYFVDRVGLVK</sequence>
<feature type="transmembrane region" description="Helical" evidence="1">
    <location>
        <begin position="34"/>
        <end position="52"/>
    </location>
</feature>
<feature type="transmembrane region" description="Helical" evidence="1">
    <location>
        <begin position="61"/>
        <end position="86"/>
    </location>
</feature>
<evidence type="ECO:0000256" key="1">
    <source>
        <dbReference type="SAM" id="Phobius"/>
    </source>
</evidence>
<dbReference type="STRING" id="926561.GCA_000379025_02112"/>
<comment type="caution">
    <text evidence="2">The sequence shown here is derived from an EMBL/GenBank/DDBJ whole genome shotgun (WGS) entry which is preliminary data.</text>
</comment>
<dbReference type="InterPro" id="IPR048147">
    <property type="entry name" value="CBO0543-like"/>
</dbReference>
<accession>A0A4R8GXM1</accession>
<feature type="transmembrane region" description="Helical" evidence="1">
    <location>
        <begin position="98"/>
        <end position="117"/>
    </location>
</feature>
<dbReference type="NCBIfam" id="NF041644">
    <property type="entry name" value="CBO0543_fam"/>
    <property type="match status" value="1"/>
</dbReference>
<keyword evidence="1" id="KW-0472">Membrane</keyword>
<keyword evidence="1" id="KW-1133">Transmembrane helix</keyword>
<evidence type="ECO:0000313" key="2">
    <source>
        <dbReference type="EMBL" id="TDX50967.1"/>
    </source>
</evidence>
<keyword evidence="1" id="KW-0812">Transmembrane</keyword>
<organism evidence="2 3">
    <name type="scientific">Orenia marismortui</name>
    <dbReference type="NCBI Taxonomy" id="46469"/>
    <lineage>
        <taxon>Bacteria</taxon>
        <taxon>Bacillati</taxon>
        <taxon>Bacillota</taxon>
        <taxon>Clostridia</taxon>
        <taxon>Halanaerobiales</taxon>
        <taxon>Halobacteroidaceae</taxon>
        <taxon>Orenia</taxon>
    </lineage>
</organism>
<dbReference type="EMBL" id="SOEG01000017">
    <property type="protein sequence ID" value="TDX50967.1"/>
    <property type="molecule type" value="Genomic_DNA"/>
</dbReference>
<feature type="transmembrane region" description="Helical" evidence="1">
    <location>
        <begin position="155"/>
        <end position="173"/>
    </location>
</feature>
<feature type="transmembrane region" description="Helical" evidence="1">
    <location>
        <begin position="124"/>
        <end position="143"/>
    </location>
</feature>
<gene>
    <name evidence="2" type="ORF">C7959_11746</name>
</gene>
<dbReference type="Proteomes" id="UP000295832">
    <property type="component" value="Unassembled WGS sequence"/>
</dbReference>
<keyword evidence="3" id="KW-1185">Reference proteome</keyword>
<reference evidence="2 3" key="1">
    <citation type="submission" date="2019-03" db="EMBL/GenBank/DDBJ databases">
        <title>Subsurface microbial communities from deep shales in Ohio and West Virginia, USA.</title>
        <authorList>
            <person name="Wrighton K."/>
        </authorList>
    </citation>
    <scope>NUCLEOTIDE SEQUENCE [LARGE SCALE GENOMIC DNA]</scope>
    <source>
        <strain evidence="2 3">MSL 6dP</strain>
    </source>
</reference>
<name>A0A4R8GXM1_9FIRM</name>
<protein>
    <submittedName>
        <fullName evidence="2">Uncharacterized protein</fullName>
    </submittedName>
</protein>